<name>A0A330HKW7_9HYPH</name>
<gene>
    <name evidence="1" type="ORF">DPM33_17390</name>
</gene>
<evidence type="ECO:0000313" key="2">
    <source>
        <dbReference type="Proteomes" id="UP000251558"/>
    </source>
</evidence>
<organism evidence="1 2">
    <name type="scientific">Mesorhizobium hawassense</name>
    <dbReference type="NCBI Taxonomy" id="1209954"/>
    <lineage>
        <taxon>Bacteria</taxon>
        <taxon>Pseudomonadati</taxon>
        <taxon>Pseudomonadota</taxon>
        <taxon>Alphaproteobacteria</taxon>
        <taxon>Hyphomicrobiales</taxon>
        <taxon>Phyllobacteriaceae</taxon>
        <taxon>Mesorhizobium</taxon>
    </lineage>
</organism>
<reference evidence="1 2" key="2">
    <citation type="submission" date="2018-07" db="EMBL/GenBank/DDBJ databases">
        <title>Diversity of Mesorhizobium strains in Brazil.</title>
        <authorList>
            <person name="Helene L.C.F."/>
            <person name="Dall'Agnol R."/>
            <person name="Delamuta J.R.M."/>
            <person name="Hungria M."/>
        </authorList>
    </citation>
    <scope>NUCLEOTIDE SEQUENCE [LARGE SCALE GENOMIC DNA]</scope>
    <source>
        <strain evidence="1 2">AC99b</strain>
    </source>
</reference>
<protein>
    <recommendedName>
        <fullName evidence="3">Glycosyl transferase family 1 domain-containing protein</fullName>
    </recommendedName>
</protein>
<dbReference type="EMBL" id="QMBP01000008">
    <property type="protein sequence ID" value="RAZ89361.1"/>
    <property type="molecule type" value="Genomic_DNA"/>
</dbReference>
<dbReference type="Pfam" id="PF13692">
    <property type="entry name" value="Glyco_trans_1_4"/>
    <property type="match status" value="1"/>
</dbReference>
<sequence length="249" mass="27501">MDTIHILRDIYGISPQKIVGISHWTFDIQDIIGRYGSDIFTKLAGYGVVGQTLLWDSLTLGVPTIPKIVPLGIDYSEFEGQIPERLLTVGCASSFSAKNKFGVEIKRGDLAKDCADRSGLKFKPAGFWTGGNTPIHEMPKYYQSVDAVLICSLTEAGGPMPATEAAASGRLVISTPVGVFPLRAYEGIGIVAPIDSDKYVEFTTEILRYYAENPKEFMEKCAKGKEAAKKFDWKFTVDSWIELFESAWH</sequence>
<reference evidence="2" key="1">
    <citation type="submission" date="2018-06" db="EMBL/GenBank/DDBJ databases">
        <authorList>
            <person name="Helene L.C."/>
            <person name="Dall'Agnol R."/>
            <person name="Delamuta J.R."/>
            <person name="Hungria M."/>
        </authorList>
    </citation>
    <scope>NUCLEOTIDE SEQUENCE [LARGE SCALE GENOMIC DNA]</scope>
    <source>
        <strain evidence="2">AC99b</strain>
    </source>
</reference>
<dbReference type="SUPFAM" id="SSF53756">
    <property type="entry name" value="UDP-Glycosyltransferase/glycogen phosphorylase"/>
    <property type="match status" value="1"/>
</dbReference>
<evidence type="ECO:0000313" key="1">
    <source>
        <dbReference type="EMBL" id="RAZ89361.1"/>
    </source>
</evidence>
<accession>A0A330HKW7</accession>
<dbReference type="Gene3D" id="3.40.50.2000">
    <property type="entry name" value="Glycogen Phosphorylase B"/>
    <property type="match status" value="1"/>
</dbReference>
<keyword evidence="2" id="KW-1185">Reference proteome</keyword>
<comment type="caution">
    <text evidence="1">The sequence shown here is derived from an EMBL/GenBank/DDBJ whole genome shotgun (WGS) entry which is preliminary data.</text>
</comment>
<dbReference type="Proteomes" id="UP000251558">
    <property type="component" value="Unassembled WGS sequence"/>
</dbReference>
<proteinExistence type="predicted"/>
<dbReference type="AlphaFoldDB" id="A0A330HKW7"/>
<evidence type="ECO:0008006" key="3">
    <source>
        <dbReference type="Google" id="ProtNLM"/>
    </source>
</evidence>